<gene>
    <name evidence="4" type="ORF">NBM05_02115</name>
</gene>
<proteinExistence type="predicted"/>
<dbReference type="GO" id="GO:0016020">
    <property type="term" value="C:membrane"/>
    <property type="evidence" value="ECO:0007669"/>
    <property type="project" value="UniProtKB-UniRule"/>
</dbReference>
<protein>
    <recommendedName>
        <fullName evidence="1">Signal peptidase I</fullName>
        <ecNumber evidence="1">3.4.21.89</ecNumber>
    </recommendedName>
</protein>
<dbReference type="GO" id="GO:0006465">
    <property type="term" value="P:signal peptide processing"/>
    <property type="evidence" value="ECO:0007669"/>
    <property type="project" value="UniProtKB-UniRule"/>
</dbReference>
<keyword evidence="3" id="KW-0812">Transmembrane</keyword>
<feature type="transmembrane region" description="Helical" evidence="3">
    <location>
        <begin position="12"/>
        <end position="35"/>
    </location>
</feature>
<evidence type="ECO:0000313" key="5">
    <source>
        <dbReference type="Proteomes" id="UP001139502"/>
    </source>
</evidence>
<evidence type="ECO:0000256" key="1">
    <source>
        <dbReference type="NCBIfam" id="TIGR02228"/>
    </source>
</evidence>
<feature type="transmembrane region" description="Helical" evidence="3">
    <location>
        <begin position="137"/>
        <end position="156"/>
    </location>
</feature>
<dbReference type="GO" id="GO:0004252">
    <property type="term" value="F:serine-type endopeptidase activity"/>
    <property type="evidence" value="ECO:0007669"/>
    <property type="project" value="UniProtKB-UniRule"/>
</dbReference>
<dbReference type="EMBL" id="JANAFB010000003">
    <property type="protein sequence ID" value="MCP3424856.1"/>
    <property type="molecule type" value="Genomic_DNA"/>
</dbReference>
<dbReference type="PANTHER" id="PTHR10806">
    <property type="entry name" value="SIGNAL PEPTIDASE COMPLEX CATALYTIC SUBUNIT SEC11"/>
    <property type="match status" value="1"/>
</dbReference>
<dbReference type="PANTHER" id="PTHR10806:SF6">
    <property type="entry name" value="SIGNAL PEPTIDASE COMPLEX CATALYTIC SUBUNIT SEC11"/>
    <property type="match status" value="1"/>
</dbReference>
<keyword evidence="4" id="KW-0378">Hydrolase</keyword>
<reference evidence="4" key="1">
    <citation type="submission" date="2022-06" db="EMBL/GenBank/DDBJ databases">
        <title>Rothia sp. isolated from sandalwood seedling.</title>
        <authorList>
            <person name="Tuikhar N."/>
            <person name="Kirdat K."/>
            <person name="Thorat V."/>
            <person name="Swetha P."/>
            <person name="Padma S."/>
            <person name="Sundararaj R."/>
            <person name="Yadav A."/>
        </authorList>
    </citation>
    <scope>NUCLEOTIDE SEQUENCE</scope>
    <source>
        <strain evidence="4">AR01</strain>
    </source>
</reference>
<dbReference type="EC" id="3.4.21.89" evidence="1"/>
<keyword evidence="5" id="KW-1185">Reference proteome</keyword>
<dbReference type="GO" id="GO:0009003">
    <property type="term" value="F:signal peptidase activity"/>
    <property type="evidence" value="ECO:0007669"/>
    <property type="project" value="UniProtKB-EC"/>
</dbReference>
<dbReference type="NCBIfam" id="TIGR02228">
    <property type="entry name" value="sigpep_I_arch"/>
    <property type="match status" value="1"/>
</dbReference>
<evidence type="ECO:0000313" key="4">
    <source>
        <dbReference type="EMBL" id="MCP3424856.1"/>
    </source>
</evidence>
<evidence type="ECO:0000256" key="2">
    <source>
        <dbReference type="SAM" id="MobiDB-lite"/>
    </source>
</evidence>
<comment type="caution">
    <text evidence="4">The sequence shown here is derived from an EMBL/GenBank/DDBJ whole genome shotgun (WGS) entry which is preliminary data.</text>
</comment>
<keyword evidence="3" id="KW-0472">Membrane</keyword>
<dbReference type="RefSeq" id="WP_254164787.1">
    <property type="nucleotide sequence ID" value="NZ_JANAFB010000003.1"/>
</dbReference>
<sequence>MNKPLRIIRAVLLNVGALAGAITLIVVAVCLVFGLRPVVVVSGSMEPALPVGSLALTRSVDAKDVAVDDVVTVARQDIDGLITHRVTSVEPWGSGVRMTLKGDANDAADPNPYDVSRVGLNVAHIPLLGYLAHWIKGSPLLMIAILIGMVVLVYLGGRAPRRGKGSEAQAVEPDPEARPDAPPGSGQDTDTAPLAKAEPGAVRES</sequence>
<keyword evidence="3" id="KW-1133">Transmembrane helix</keyword>
<dbReference type="AlphaFoldDB" id="A0A9X2KKA6"/>
<name>A0A9X2KKA6_9MICC</name>
<organism evidence="4 5">
    <name type="scientific">Rothia santali</name>
    <dbReference type="NCBI Taxonomy" id="2949643"/>
    <lineage>
        <taxon>Bacteria</taxon>
        <taxon>Bacillati</taxon>
        <taxon>Actinomycetota</taxon>
        <taxon>Actinomycetes</taxon>
        <taxon>Micrococcales</taxon>
        <taxon>Micrococcaceae</taxon>
        <taxon>Rothia</taxon>
    </lineage>
</organism>
<dbReference type="InterPro" id="IPR001733">
    <property type="entry name" value="Peptidase_S26B"/>
</dbReference>
<evidence type="ECO:0000256" key="3">
    <source>
        <dbReference type="SAM" id="Phobius"/>
    </source>
</evidence>
<dbReference type="Proteomes" id="UP001139502">
    <property type="component" value="Unassembled WGS sequence"/>
</dbReference>
<feature type="region of interest" description="Disordered" evidence="2">
    <location>
        <begin position="161"/>
        <end position="205"/>
    </location>
</feature>
<accession>A0A9X2KKA6</accession>